<feature type="compositionally biased region" description="Polar residues" evidence="3">
    <location>
        <begin position="193"/>
        <end position="204"/>
    </location>
</feature>
<feature type="compositionally biased region" description="Acidic residues" evidence="3">
    <location>
        <begin position="460"/>
        <end position="471"/>
    </location>
</feature>
<dbReference type="InterPro" id="IPR013256">
    <property type="entry name" value="Chromatin_SPT2"/>
</dbReference>
<dbReference type="Proteomes" id="UP001457282">
    <property type="component" value="Unassembled WGS sequence"/>
</dbReference>
<feature type="compositionally biased region" description="Acidic residues" evidence="3">
    <location>
        <begin position="15"/>
        <end position="42"/>
    </location>
</feature>
<dbReference type="EMBL" id="JBEDUW010000001">
    <property type="protein sequence ID" value="KAK9949268.1"/>
    <property type="molecule type" value="Genomic_DNA"/>
</dbReference>
<gene>
    <name evidence="4" type="ORF">M0R45_004801</name>
</gene>
<evidence type="ECO:0000256" key="3">
    <source>
        <dbReference type="SAM" id="MobiDB-lite"/>
    </source>
</evidence>
<name>A0AAW1YKW3_RUBAR</name>
<dbReference type="GO" id="GO:0006360">
    <property type="term" value="P:transcription by RNA polymerase I"/>
    <property type="evidence" value="ECO:0007669"/>
    <property type="project" value="TreeGrafter"/>
</dbReference>
<comment type="similarity">
    <text evidence="1">Belongs to the SPT2 family.</text>
</comment>
<proteinExistence type="inferred from homology"/>
<dbReference type="SMART" id="SM00784">
    <property type="entry name" value="SPT2"/>
    <property type="match status" value="1"/>
</dbReference>
<feature type="compositionally biased region" description="Polar residues" evidence="3">
    <location>
        <begin position="294"/>
        <end position="329"/>
    </location>
</feature>
<organism evidence="4 5">
    <name type="scientific">Rubus argutus</name>
    <name type="common">Southern blackberry</name>
    <dbReference type="NCBI Taxonomy" id="59490"/>
    <lineage>
        <taxon>Eukaryota</taxon>
        <taxon>Viridiplantae</taxon>
        <taxon>Streptophyta</taxon>
        <taxon>Embryophyta</taxon>
        <taxon>Tracheophyta</taxon>
        <taxon>Spermatophyta</taxon>
        <taxon>Magnoliopsida</taxon>
        <taxon>eudicotyledons</taxon>
        <taxon>Gunneridae</taxon>
        <taxon>Pentapetalae</taxon>
        <taxon>rosids</taxon>
        <taxon>fabids</taxon>
        <taxon>Rosales</taxon>
        <taxon>Rosaceae</taxon>
        <taxon>Rosoideae</taxon>
        <taxon>Rosoideae incertae sedis</taxon>
        <taxon>Rubus</taxon>
    </lineage>
</organism>
<dbReference type="GO" id="GO:0042393">
    <property type="term" value="F:histone binding"/>
    <property type="evidence" value="ECO:0007669"/>
    <property type="project" value="TreeGrafter"/>
</dbReference>
<feature type="compositionally biased region" description="Basic and acidic residues" evidence="3">
    <location>
        <begin position="255"/>
        <end position="289"/>
    </location>
</feature>
<dbReference type="GO" id="GO:0005730">
    <property type="term" value="C:nucleolus"/>
    <property type="evidence" value="ECO:0007669"/>
    <property type="project" value="TreeGrafter"/>
</dbReference>
<feature type="region of interest" description="Disordered" evidence="3">
    <location>
        <begin position="1"/>
        <end position="93"/>
    </location>
</feature>
<comment type="caution">
    <text evidence="4">The sequence shown here is derived from an EMBL/GenBank/DDBJ whole genome shotgun (WGS) entry which is preliminary data.</text>
</comment>
<dbReference type="GO" id="GO:0003677">
    <property type="term" value="F:DNA binding"/>
    <property type="evidence" value="ECO:0007669"/>
    <property type="project" value="TreeGrafter"/>
</dbReference>
<feature type="compositionally biased region" description="Polar residues" evidence="3">
    <location>
        <begin position="118"/>
        <end position="128"/>
    </location>
</feature>
<dbReference type="PANTHER" id="PTHR22691">
    <property type="entry name" value="YEAST SPT2-RELATED"/>
    <property type="match status" value="1"/>
</dbReference>
<keyword evidence="5" id="KW-1185">Reference proteome</keyword>
<feature type="compositionally biased region" description="Basic and acidic residues" evidence="3">
    <location>
        <begin position="152"/>
        <end position="168"/>
    </location>
</feature>
<evidence type="ECO:0000313" key="4">
    <source>
        <dbReference type="EMBL" id="KAK9949268.1"/>
    </source>
</evidence>
<evidence type="ECO:0000256" key="2">
    <source>
        <dbReference type="ARBA" id="ARBA00023054"/>
    </source>
</evidence>
<feature type="compositionally biased region" description="Basic and acidic residues" evidence="3">
    <location>
        <begin position="43"/>
        <end position="88"/>
    </location>
</feature>
<feature type="region of interest" description="Disordered" evidence="3">
    <location>
        <begin position="106"/>
        <end position="500"/>
    </location>
</feature>
<protein>
    <recommendedName>
        <fullName evidence="6">Protein SPT2 homolog</fullName>
    </recommendedName>
</protein>
<feature type="compositionally biased region" description="Polar residues" evidence="3">
    <location>
        <begin position="372"/>
        <end position="385"/>
    </location>
</feature>
<evidence type="ECO:0000256" key="1">
    <source>
        <dbReference type="ARBA" id="ARBA00006461"/>
    </source>
</evidence>
<dbReference type="Pfam" id="PF08243">
    <property type="entry name" value="SPT2"/>
    <property type="match status" value="1"/>
</dbReference>
<reference evidence="4 5" key="1">
    <citation type="journal article" date="2023" name="G3 (Bethesda)">
        <title>A chromosome-length genome assembly and annotation of blackberry (Rubus argutus, cv. 'Hillquist').</title>
        <authorList>
            <person name="Bruna T."/>
            <person name="Aryal R."/>
            <person name="Dudchenko O."/>
            <person name="Sargent D.J."/>
            <person name="Mead D."/>
            <person name="Buti M."/>
            <person name="Cavallini A."/>
            <person name="Hytonen T."/>
            <person name="Andres J."/>
            <person name="Pham M."/>
            <person name="Weisz D."/>
            <person name="Mascagni F."/>
            <person name="Usai G."/>
            <person name="Natali L."/>
            <person name="Bassil N."/>
            <person name="Fernandez G.E."/>
            <person name="Lomsadze A."/>
            <person name="Armour M."/>
            <person name="Olukolu B."/>
            <person name="Poorten T."/>
            <person name="Britton C."/>
            <person name="Davik J."/>
            <person name="Ashrafi H."/>
            <person name="Aiden E.L."/>
            <person name="Borodovsky M."/>
            <person name="Worthington M."/>
        </authorList>
    </citation>
    <scope>NUCLEOTIDE SEQUENCE [LARGE SCALE GENOMIC DNA]</scope>
    <source>
        <strain evidence="4">PI 553951</strain>
    </source>
</reference>
<feature type="compositionally biased region" description="Basic and acidic residues" evidence="3">
    <location>
        <begin position="211"/>
        <end position="248"/>
    </location>
</feature>
<dbReference type="AlphaFoldDB" id="A0AAW1YKW3"/>
<evidence type="ECO:0000313" key="5">
    <source>
        <dbReference type="Proteomes" id="UP001457282"/>
    </source>
</evidence>
<dbReference type="PANTHER" id="PTHR22691:SF8">
    <property type="entry name" value="PROTEIN SPT2 HOMOLOG"/>
    <property type="match status" value="1"/>
</dbReference>
<sequence length="517" mass="58195">MRGYDRQRFDRPVEEFDDYEYEGDGYGEEVEEDEYEEEDEDVEAPKPTKEALEFLEVRQRLKEQLRRQMKKKEGGSRANSSDRRRLPYDDFGSFFGPSQTVIAPRVIQETKSLKETQHLTSRATNSVHPNKRSSGSTSSGSKSIAYNRKPKVINEQKNKVQKLKDTRDYSFLLSEDAELPAPAAAPKSEVRSNRTLMKSKQPLANNGRPVQGDRDNGRPVHGGRDNGRPVHGGRDNGRPVHGGRDDGRPVPGGRDNGRPVHGGRDNGRPVHGGRDNGRPVHAGRDERKAVPTNGHMQSKVGSNSLSSASSRPGSTSVDSRKQLGSNNANGPGRPLGPKSLPSKMPASTTERRASAPGLKYSMSALHKAPSSKLPSSVPKQPLQQRTEVREPYKPNMLSKQQQIHKPQMHKQIPSRPTSQEYRPKKRPPSRFADDEYDPESGDISSMIRNMFGYNPNKFADDDDVSDMEAGFEDIQREERRSALIARREDEEQARLIEEEERRERLAAKLRKQKKLKR</sequence>
<dbReference type="GO" id="GO:0006334">
    <property type="term" value="P:nucleosome assembly"/>
    <property type="evidence" value="ECO:0007669"/>
    <property type="project" value="TreeGrafter"/>
</dbReference>
<evidence type="ECO:0008006" key="6">
    <source>
        <dbReference type="Google" id="ProtNLM"/>
    </source>
</evidence>
<keyword evidence="2" id="KW-0175">Coiled coil</keyword>
<feature type="compositionally biased region" description="Basic and acidic residues" evidence="3">
    <location>
        <begin position="1"/>
        <end position="14"/>
    </location>
</feature>
<accession>A0AAW1YKW3</accession>
<feature type="compositionally biased region" description="Basic and acidic residues" evidence="3">
    <location>
        <begin position="473"/>
        <end position="500"/>
    </location>
</feature>
<feature type="compositionally biased region" description="Low complexity" evidence="3">
    <location>
        <begin position="133"/>
        <end position="143"/>
    </location>
</feature>